<evidence type="ECO:0008006" key="3">
    <source>
        <dbReference type="Google" id="ProtNLM"/>
    </source>
</evidence>
<dbReference type="InParanoid" id="G2QG86"/>
<dbReference type="GeneID" id="11506119"/>
<dbReference type="KEGG" id="mtm:MYCTH_2307575"/>
<keyword evidence="2" id="KW-1185">Reference proteome</keyword>
<dbReference type="Pfam" id="PF00300">
    <property type="entry name" value="His_Phos_1"/>
    <property type="match status" value="1"/>
</dbReference>
<protein>
    <recommendedName>
        <fullName evidence="3">Phosphoglycerate mutase-like protein</fullName>
    </recommendedName>
</protein>
<name>G2QG86_THET4</name>
<dbReference type="GO" id="GO:0005737">
    <property type="term" value="C:cytoplasm"/>
    <property type="evidence" value="ECO:0007669"/>
    <property type="project" value="TreeGrafter"/>
</dbReference>
<dbReference type="eggNOG" id="KOG4754">
    <property type="taxonomic scope" value="Eukaryota"/>
</dbReference>
<accession>G2QG86</accession>
<dbReference type="HOGENOM" id="CLU_039184_1_2_1"/>
<dbReference type="PANTHER" id="PTHR48100:SF24">
    <property type="entry name" value="PHOSPHOGLYCERATE MUTASE"/>
    <property type="match status" value="1"/>
</dbReference>
<sequence>MPPTLILVRHAQALHNVDKDYSIHDPVLSTLGREQCAQLKEHLVPRIPRDLDVGLIIVSPMIRTIETALLAFGKLIDRGMPIVAHAGWQENSLQPCDIGTPLPELAARFPQVDFSRVDPPYPDKTSAAAAPRYGFTRQAVVGRGRAVLRELRARPEKAVLVVSHSGFLRVGVTGCYFMNADYRVFEFENAGEGEEVVEGGLGLREWEETRKGGMGWSWDERVPLGDGLPDADAPGDAWEAVNGM</sequence>
<dbReference type="SUPFAM" id="SSF53254">
    <property type="entry name" value="Phosphoglycerate mutase-like"/>
    <property type="match status" value="1"/>
</dbReference>
<dbReference type="Proteomes" id="UP000007322">
    <property type="component" value="Chromosome 4"/>
</dbReference>
<dbReference type="InterPro" id="IPR050275">
    <property type="entry name" value="PGM_Phosphatase"/>
</dbReference>
<gene>
    <name evidence="1" type="ORF">MYCTH_2307575</name>
</gene>
<dbReference type="GO" id="GO:0016791">
    <property type="term" value="F:phosphatase activity"/>
    <property type="evidence" value="ECO:0007669"/>
    <property type="project" value="TreeGrafter"/>
</dbReference>
<dbReference type="Gene3D" id="3.40.50.1240">
    <property type="entry name" value="Phosphoglycerate mutase-like"/>
    <property type="match status" value="1"/>
</dbReference>
<evidence type="ECO:0000313" key="2">
    <source>
        <dbReference type="Proteomes" id="UP000007322"/>
    </source>
</evidence>
<proteinExistence type="predicted"/>
<evidence type="ECO:0000313" key="1">
    <source>
        <dbReference type="EMBL" id="AEO59346.1"/>
    </source>
</evidence>
<dbReference type="InterPro" id="IPR013078">
    <property type="entry name" value="His_Pase_superF_clade-1"/>
</dbReference>
<dbReference type="OMA" id="NSAKPCD"/>
<organism evidence="1 2">
    <name type="scientific">Thermothelomyces thermophilus (strain ATCC 42464 / BCRC 31852 / DSM 1799)</name>
    <name type="common">Sporotrichum thermophile</name>
    <dbReference type="NCBI Taxonomy" id="573729"/>
    <lineage>
        <taxon>Eukaryota</taxon>
        <taxon>Fungi</taxon>
        <taxon>Dikarya</taxon>
        <taxon>Ascomycota</taxon>
        <taxon>Pezizomycotina</taxon>
        <taxon>Sordariomycetes</taxon>
        <taxon>Sordariomycetidae</taxon>
        <taxon>Sordariales</taxon>
        <taxon>Chaetomiaceae</taxon>
        <taxon>Thermothelomyces</taxon>
    </lineage>
</organism>
<dbReference type="RefSeq" id="XP_003664591.1">
    <property type="nucleotide sequence ID" value="XM_003664543.1"/>
</dbReference>
<dbReference type="PANTHER" id="PTHR48100">
    <property type="entry name" value="BROAD-SPECIFICITY PHOSPHATASE YOR283W-RELATED"/>
    <property type="match status" value="1"/>
</dbReference>
<dbReference type="CDD" id="cd07067">
    <property type="entry name" value="HP_PGM_like"/>
    <property type="match status" value="1"/>
</dbReference>
<reference evidence="1 2" key="1">
    <citation type="journal article" date="2011" name="Nat. Biotechnol.">
        <title>Comparative genomic analysis of the thermophilic biomass-degrading fungi Myceliophthora thermophila and Thielavia terrestris.</title>
        <authorList>
            <person name="Berka R.M."/>
            <person name="Grigoriev I.V."/>
            <person name="Otillar R."/>
            <person name="Salamov A."/>
            <person name="Grimwood J."/>
            <person name="Reid I."/>
            <person name="Ishmael N."/>
            <person name="John T."/>
            <person name="Darmond C."/>
            <person name="Moisan M.-C."/>
            <person name="Henrissat B."/>
            <person name="Coutinho P.M."/>
            <person name="Lombard V."/>
            <person name="Natvig D.O."/>
            <person name="Lindquist E."/>
            <person name="Schmutz J."/>
            <person name="Lucas S."/>
            <person name="Harris P."/>
            <person name="Powlowski J."/>
            <person name="Bellemare A."/>
            <person name="Taylor D."/>
            <person name="Butler G."/>
            <person name="de Vries R.P."/>
            <person name="Allijn I.E."/>
            <person name="van den Brink J."/>
            <person name="Ushinsky S."/>
            <person name="Storms R."/>
            <person name="Powell A.J."/>
            <person name="Paulsen I.T."/>
            <person name="Elbourne L.D.H."/>
            <person name="Baker S.E."/>
            <person name="Magnuson J."/>
            <person name="LaBoissiere S."/>
            <person name="Clutterbuck A.J."/>
            <person name="Martinez D."/>
            <person name="Wogulis M."/>
            <person name="de Leon A.L."/>
            <person name="Rey M.W."/>
            <person name="Tsang A."/>
        </authorList>
    </citation>
    <scope>NUCLEOTIDE SEQUENCE [LARGE SCALE GENOMIC DNA]</scope>
    <source>
        <strain evidence="2">ATCC 42464 / BCRC 31852 / DSM 1799</strain>
    </source>
</reference>
<dbReference type="OrthoDB" id="496981at2759"/>
<dbReference type="AlphaFoldDB" id="G2QG86"/>
<dbReference type="EMBL" id="CP003005">
    <property type="protein sequence ID" value="AEO59346.1"/>
    <property type="molecule type" value="Genomic_DNA"/>
</dbReference>
<dbReference type="SMART" id="SM00855">
    <property type="entry name" value="PGAM"/>
    <property type="match status" value="1"/>
</dbReference>
<dbReference type="InterPro" id="IPR029033">
    <property type="entry name" value="His_PPase_superfam"/>
</dbReference>
<dbReference type="VEuPathDB" id="FungiDB:MYCTH_2307575"/>